<dbReference type="InterPro" id="IPR001173">
    <property type="entry name" value="Glyco_trans_2-like"/>
</dbReference>
<keyword evidence="1" id="KW-0328">Glycosyltransferase</keyword>
<keyword evidence="5" id="KW-1185">Reference proteome</keyword>
<gene>
    <name evidence="4" type="ORF">DPQ25_09540</name>
</gene>
<reference evidence="4 5" key="1">
    <citation type="submission" date="2018-06" db="EMBL/GenBank/DDBJ databases">
        <title>Noncontiguous genome sequence of Ruminococcaceae bacterium ASD2818.</title>
        <authorList>
            <person name="Chaplin A.V."/>
            <person name="Sokolova S.R."/>
            <person name="Kochetkova T.O."/>
            <person name="Goltsov A.Y."/>
            <person name="Trofimov D.Y."/>
            <person name="Efimov B.A."/>
        </authorList>
    </citation>
    <scope>NUCLEOTIDE SEQUENCE [LARGE SCALE GENOMIC DNA]</scope>
    <source>
        <strain evidence="4 5">ASD2818</strain>
    </source>
</reference>
<dbReference type="CDD" id="cd00761">
    <property type="entry name" value="Glyco_tranf_GTA_type"/>
    <property type="match status" value="1"/>
</dbReference>
<accession>A0A328UF35</accession>
<dbReference type="PANTHER" id="PTHR22916">
    <property type="entry name" value="GLYCOSYLTRANSFERASE"/>
    <property type="match status" value="1"/>
</dbReference>
<dbReference type="AlphaFoldDB" id="A0A328UF35"/>
<proteinExistence type="predicted"/>
<dbReference type="Proteomes" id="UP000249377">
    <property type="component" value="Unassembled WGS sequence"/>
</dbReference>
<keyword evidence="2 4" id="KW-0808">Transferase</keyword>
<evidence type="ECO:0000256" key="2">
    <source>
        <dbReference type="ARBA" id="ARBA00022679"/>
    </source>
</evidence>
<dbReference type="EMBL" id="QLYR01000006">
    <property type="protein sequence ID" value="RAQ28240.1"/>
    <property type="molecule type" value="Genomic_DNA"/>
</dbReference>
<dbReference type="Pfam" id="PF00535">
    <property type="entry name" value="Glycos_transf_2"/>
    <property type="match status" value="1"/>
</dbReference>
<evidence type="ECO:0000313" key="4">
    <source>
        <dbReference type="EMBL" id="RAQ28240.1"/>
    </source>
</evidence>
<dbReference type="Gene3D" id="3.90.550.10">
    <property type="entry name" value="Spore Coat Polysaccharide Biosynthesis Protein SpsA, Chain A"/>
    <property type="match status" value="1"/>
</dbReference>
<evidence type="ECO:0000256" key="1">
    <source>
        <dbReference type="ARBA" id="ARBA00022676"/>
    </source>
</evidence>
<comment type="caution">
    <text evidence="4">The sequence shown here is derived from an EMBL/GenBank/DDBJ whole genome shotgun (WGS) entry which is preliminary data.</text>
</comment>
<organism evidence="4 5">
    <name type="scientific">Hydrogeniiclostridium mannosilyticum</name>
    <dbReference type="NCBI Taxonomy" id="2764322"/>
    <lineage>
        <taxon>Bacteria</taxon>
        <taxon>Bacillati</taxon>
        <taxon>Bacillota</taxon>
        <taxon>Clostridia</taxon>
        <taxon>Eubacteriales</taxon>
        <taxon>Acutalibacteraceae</taxon>
        <taxon>Hydrogeniiclostridium</taxon>
    </lineage>
</organism>
<name>A0A328UF35_9FIRM</name>
<dbReference type="SUPFAM" id="SSF53448">
    <property type="entry name" value="Nucleotide-diphospho-sugar transferases"/>
    <property type="match status" value="1"/>
</dbReference>
<dbReference type="InterPro" id="IPR029044">
    <property type="entry name" value="Nucleotide-diphossugar_trans"/>
</dbReference>
<feature type="domain" description="Glycosyltransferase 2-like" evidence="3">
    <location>
        <begin position="10"/>
        <end position="142"/>
    </location>
</feature>
<dbReference type="GO" id="GO:0016757">
    <property type="term" value="F:glycosyltransferase activity"/>
    <property type="evidence" value="ECO:0007669"/>
    <property type="project" value="UniProtKB-KW"/>
</dbReference>
<sequence length="326" mass="38186">MFMEKAPKISVIMPVYNVEEFLVACMESLVNQTFRDYEIIAVDDGSTDASAEILDSYARQYDFIRVIHKKNEGQAKARNLAIQQARGEYLSFIDSDDFVKPEFLEKLYRACEETGADIAYCYYYFRGSKNGLLFKYPFRCRTGVLSTEAAMKKILRDTQLQSLPWNKLIRKRLFTDYEVEFPTMCFEDLAIMNAVFAHANRVAMINEALYFYNMRETSTLGTMDAKKISDYIRAVGITRLFLENNQLYRQYRRSFGGLVRKTCLWCWMYVAGLHWKEKNLRGLARNMRQVTHALRICDAQDFTVEDIARLYEVVEAPCRLQKNYII</sequence>
<protein>
    <submittedName>
        <fullName evidence="4">Glycosyl transferase family 2</fullName>
    </submittedName>
</protein>
<evidence type="ECO:0000313" key="5">
    <source>
        <dbReference type="Proteomes" id="UP000249377"/>
    </source>
</evidence>
<dbReference type="PANTHER" id="PTHR22916:SF51">
    <property type="entry name" value="GLYCOSYLTRANSFERASE EPSH-RELATED"/>
    <property type="match status" value="1"/>
</dbReference>
<evidence type="ECO:0000259" key="3">
    <source>
        <dbReference type="Pfam" id="PF00535"/>
    </source>
</evidence>